<dbReference type="SUPFAM" id="SSF54001">
    <property type="entry name" value="Cysteine proteinases"/>
    <property type="match status" value="1"/>
</dbReference>
<reference evidence="2 3" key="1">
    <citation type="journal article" date="2023" name="Plants (Basel)">
        <title>Bridging the Gap: Combining Genomics and Transcriptomics Approaches to Understand Stylosanthes scabra, an Orphan Legume from the Brazilian Caatinga.</title>
        <authorList>
            <person name="Ferreira-Neto J.R.C."/>
            <person name="da Silva M.D."/>
            <person name="Binneck E."/>
            <person name="de Melo N.F."/>
            <person name="da Silva R.H."/>
            <person name="de Melo A.L.T.M."/>
            <person name="Pandolfi V."/>
            <person name="Bustamante F.O."/>
            <person name="Brasileiro-Vidal A.C."/>
            <person name="Benko-Iseppon A.M."/>
        </authorList>
    </citation>
    <scope>NUCLEOTIDE SEQUENCE [LARGE SCALE GENOMIC DNA]</scope>
    <source>
        <tissue evidence="2">Leaves</tissue>
    </source>
</reference>
<keyword evidence="1" id="KW-0175">Coiled coil</keyword>
<organism evidence="2 3">
    <name type="scientific">Stylosanthes scabra</name>
    <dbReference type="NCBI Taxonomy" id="79078"/>
    <lineage>
        <taxon>Eukaryota</taxon>
        <taxon>Viridiplantae</taxon>
        <taxon>Streptophyta</taxon>
        <taxon>Embryophyta</taxon>
        <taxon>Tracheophyta</taxon>
        <taxon>Spermatophyta</taxon>
        <taxon>Magnoliopsida</taxon>
        <taxon>eudicotyledons</taxon>
        <taxon>Gunneridae</taxon>
        <taxon>Pentapetalae</taxon>
        <taxon>rosids</taxon>
        <taxon>fabids</taxon>
        <taxon>Fabales</taxon>
        <taxon>Fabaceae</taxon>
        <taxon>Papilionoideae</taxon>
        <taxon>50 kb inversion clade</taxon>
        <taxon>dalbergioids sensu lato</taxon>
        <taxon>Dalbergieae</taxon>
        <taxon>Pterocarpus clade</taxon>
        <taxon>Stylosanthes</taxon>
    </lineage>
</organism>
<proteinExistence type="predicted"/>
<evidence type="ECO:0000313" key="3">
    <source>
        <dbReference type="Proteomes" id="UP001341840"/>
    </source>
</evidence>
<feature type="non-terminal residue" evidence="2">
    <location>
        <position position="1"/>
    </location>
</feature>
<evidence type="ECO:0008006" key="4">
    <source>
        <dbReference type="Google" id="ProtNLM"/>
    </source>
</evidence>
<dbReference type="EMBL" id="JASCZI010242991">
    <property type="protein sequence ID" value="MED6212485.1"/>
    <property type="molecule type" value="Genomic_DNA"/>
</dbReference>
<gene>
    <name evidence="2" type="ORF">PIB30_083758</name>
</gene>
<accession>A0ABU6YPZ8</accession>
<comment type="caution">
    <text evidence="2">The sequence shown here is derived from an EMBL/GenBank/DDBJ whole genome shotgun (WGS) entry which is preliminary data.</text>
</comment>
<sequence>PEPVEKTVESVVANAQEKEIAPEINKMAEPAIQLGPQQQLEPIVTLGLEPPEVIGGYMAACEQAKKTSENKKKEADAEIEACEEGEILLFLRRVVESVVVEAQEKEAKEEYDLNKAFDLGFGTPVPQQQPPKEFYDLDDFAEEPESFVTPSGPPPVNKISPDLIQRCVAWPTTKKDGTNYEIIFQFNGDFHLEMMRKHFRTMRPKKEIDLAVITAYSLVLNNAPIPRFQSEIYILPPSALSMVLHRYGANFDDIETKKVYSVNSLQSNEHLKLVDNSKLINHRYIFAPVLYADHWWMYVLDKTKKAFFVIDSIPKDDPGADRTKVNRFAGNLINQLLERAGFGSLLAKATKKKPAQISWYPRYVQIHKQPNS</sequence>
<dbReference type="Gene3D" id="3.40.395.10">
    <property type="entry name" value="Adenoviral Proteinase, Chain A"/>
    <property type="match status" value="1"/>
</dbReference>
<feature type="coiled-coil region" evidence="1">
    <location>
        <begin position="58"/>
        <end position="85"/>
    </location>
</feature>
<protein>
    <recommendedName>
        <fullName evidence="4">Ubiquitin-like protease family profile domain-containing protein</fullName>
    </recommendedName>
</protein>
<dbReference type="Proteomes" id="UP001341840">
    <property type="component" value="Unassembled WGS sequence"/>
</dbReference>
<evidence type="ECO:0000313" key="2">
    <source>
        <dbReference type="EMBL" id="MED6212485.1"/>
    </source>
</evidence>
<keyword evidence="3" id="KW-1185">Reference proteome</keyword>
<evidence type="ECO:0000256" key="1">
    <source>
        <dbReference type="SAM" id="Coils"/>
    </source>
</evidence>
<dbReference type="InterPro" id="IPR038765">
    <property type="entry name" value="Papain-like_cys_pep_sf"/>
</dbReference>
<name>A0ABU6YPZ8_9FABA</name>